<evidence type="ECO:0000259" key="1">
    <source>
        <dbReference type="Pfam" id="PF01396"/>
    </source>
</evidence>
<evidence type="ECO:0000313" key="2">
    <source>
        <dbReference type="EMBL" id="KKW10815.1"/>
    </source>
</evidence>
<protein>
    <recommendedName>
        <fullName evidence="1">DNA topoisomerase type IA zn finger domain-containing protein</fullName>
    </recommendedName>
</protein>
<reference evidence="2 3" key="1">
    <citation type="journal article" date="2015" name="Nature">
        <title>rRNA introns, odd ribosomes, and small enigmatic genomes across a large radiation of phyla.</title>
        <authorList>
            <person name="Brown C.T."/>
            <person name="Hug L.A."/>
            <person name="Thomas B.C."/>
            <person name="Sharon I."/>
            <person name="Castelle C.J."/>
            <person name="Singh A."/>
            <person name="Wilkins M.J."/>
            <person name="Williams K.H."/>
            <person name="Banfield J.F."/>
        </authorList>
    </citation>
    <scope>NUCLEOTIDE SEQUENCE [LARGE SCALE GENOMIC DNA]</scope>
</reference>
<dbReference type="EMBL" id="LCQD01000029">
    <property type="protein sequence ID" value="KKW10815.1"/>
    <property type="molecule type" value="Genomic_DNA"/>
</dbReference>
<dbReference type="GO" id="GO:0006265">
    <property type="term" value="P:DNA topological change"/>
    <property type="evidence" value="ECO:0007669"/>
    <property type="project" value="InterPro"/>
</dbReference>
<name>A0A0G1VWV3_9BACT</name>
<evidence type="ECO:0000313" key="3">
    <source>
        <dbReference type="Proteomes" id="UP000034588"/>
    </source>
</evidence>
<accession>A0A0G1VWV3</accession>
<comment type="caution">
    <text evidence="2">The sequence shown here is derived from an EMBL/GenBank/DDBJ whole genome shotgun (WGS) entry which is preliminary data.</text>
</comment>
<feature type="domain" description="DNA topoisomerase type IA zn finger" evidence="1">
    <location>
        <begin position="18"/>
        <end position="56"/>
    </location>
</feature>
<dbReference type="InterPro" id="IPR013498">
    <property type="entry name" value="Topo_IA_Znf"/>
</dbReference>
<gene>
    <name evidence="2" type="ORF">UY48_C0029G0002</name>
</gene>
<organism evidence="2 3">
    <name type="scientific">Candidatus Gottesmanbacteria bacterium GW2011_GWB1_49_7</name>
    <dbReference type="NCBI Taxonomy" id="1618448"/>
    <lineage>
        <taxon>Bacteria</taxon>
        <taxon>Candidatus Gottesmaniibacteriota</taxon>
    </lineage>
</organism>
<dbReference type="GO" id="GO:0003916">
    <property type="term" value="F:DNA topoisomerase activity"/>
    <property type="evidence" value="ECO:0007669"/>
    <property type="project" value="InterPro"/>
</dbReference>
<dbReference type="Gene3D" id="3.30.65.10">
    <property type="entry name" value="Bacterial Topoisomerase I, domain 1"/>
    <property type="match status" value="1"/>
</dbReference>
<sequence length="74" mass="8712">MTSIREELLKRIGHKSPRSCQDCGATLRYRQNRENLTFFLGCGRWPECHYTEEIPESLKMSLMGQKGLFMEDQE</sequence>
<dbReference type="Proteomes" id="UP000034588">
    <property type="component" value="Unassembled WGS sequence"/>
</dbReference>
<dbReference type="Pfam" id="PF01396">
    <property type="entry name" value="Zn_ribbon_Top1"/>
    <property type="match status" value="1"/>
</dbReference>
<dbReference type="GO" id="GO:0003677">
    <property type="term" value="F:DNA binding"/>
    <property type="evidence" value="ECO:0007669"/>
    <property type="project" value="InterPro"/>
</dbReference>
<proteinExistence type="predicted"/>
<dbReference type="AlphaFoldDB" id="A0A0G1VWV3"/>
<dbReference type="GO" id="GO:0005694">
    <property type="term" value="C:chromosome"/>
    <property type="evidence" value="ECO:0007669"/>
    <property type="project" value="InterPro"/>
</dbReference>
<dbReference type="SUPFAM" id="SSF57783">
    <property type="entry name" value="Zinc beta-ribbon"/>
    <property type="match status" value="1"/>
</dbReference>